<feature type="transmembrane region" description="Helical" evidence="6">
    <location>
        <begin position="476"/>
        <end position="497"/>
    </location>
</feature>
<name>A0ABX8I0D3_9ASCO</name>
<evidence type="ECO:0000256" key="5">
    <source>
        <dbReference type="SAM" id="MobiDB-lite"/>
    </source>
</evidence>
<accession>A0ABX8I0D3</accession>
<keyword evidence="2 6" id="KW-0812">Transmembrane</keyword>
<keyword evidence="4 6" id="KW-0472">Membrane</keyword>
<evidence type="ECO:0000256" key="2">
    <source>
        <dbReference type="ARBA" id="ARBA00022692"/>
    </source>
</evidence>
<keyword evidence="3 6" id="KW-1133">Transmembrane helix</keyword>
<feature type="transmembrane region" description="Helical" evidence="6">
    <location>
        <begin position="205"/>
        <end position="224"/>
    </location>
</feature>
<dbReference type="PANTHER" id="PTHR23514">
    <property type="entry name" value="BYPASS OF STOP CODON PROTEIN 6"/>
    <property type="match status" value="1"/>
</dbReference>
<feature type="compositionally biased region" description="Basic and acidic residues" evidence="5">
    <location>
        <begin position="27"/>
        <end position="36"/>
    </location>
</feature>
<feature type="compositionally biased region" description="Basic and acidic residues" evidence="5">
    <location>
        <begin position="1"/>
        <end position="15"/>
    </location>
</feature>
<feature type="region of interest" description="Disordered" evidence="5">
    <location>
        <begin position="1"/>
        <end position="36"/>
    </location>
</feature>
<feature type="transmembrane region" description="Helical" evidence="6">
    <location>
        <begin position="446"/>
        <end position="470"/>
    </location>
</feature>
<dbReference type="EMBL" id="CP076661">
    <property type="protein sequence ID" value="QWU86504.1"/>
    <property type="molecule type" value="Genomic_DNA"/>
</dbReference>
<feature type="transmembrane region" description="Helical" evidence="6">
    <location>
        <begin position="358"/>
        <end position="377"/>
    </location>
</feature>
<dbReference type="InterPro" id="IPR011701">
    <property type="entry name" value="MFS"/>
</dbReference>
<feature type="transmembrane region" description="Helical" evidence="6">
    <location>
        <begin position="82"/>
        <end position="105"/>
    </location>
</feature>
<feature type="transmembrane region" description="Helical" evidence="6">
    <location>
        <begin position="389"/>
        <end position="408"/>
    </location>
</feature>
<dbReference type="Gene3D" id="1.20.1250.20">
    <property type="entry name" value="MFS general substrate transporter like domains"/>
    <property type="match status" value="1"/>
</dbReference>
<dbReference type="SUPFAM" id="SSF103473">
    <property type="entry name" value="MFS general substrate transporter"/>
    <property type="match status" value="1"/>
</dbReference>
<feature type="transmembrane region" description="Helical" evidence="6">
    <location>
        <begin position="236"/>
        <end position="256"/>
    </location>
</feature>
<proteinExistence type="predicted"/>
<dbReference type="InterPro" id="IPR051788">
    <property type="entry name" value="MFS_Transporter"/>
</dbReference>
<comment type="subcellular location">
    <subcellularLocation>
        <location evidence="1">Membrane</location>
        <topology evidence="1">Multi-pass membrane protein</topology>
    </subcellularLocation>
</comment>
<evidence type="ECO:0000256" key="3">
    <source>
        <dbReference type="ARBA" id="ARBA00022989"/>
    </source>
</evidence>
<feature type="transmembrane region" description="Helical" evidence="6">
    <location>
        <begin position="414"/>
        <end position="439"/>
    </location>
</feature>
<reference evidence="7 8" key="1">
    <citation type="submission" date="2021-06" db="EMBL/GenBank/DDBJ databases">
        <title>Candida outbreak in Lebanon.</title>
        <authorList>
            <person name="Finianos M."/>
        </authorList>
    </citation>
    <scope>NUCLEOTIDE SEQUENCE [LARGE SCALE GENOMIC DNA]</scope>
    <source>
        <strain evidence="7">CA3LBN</strain>
    </source>
</reference>
<keyword evidence="8" id="KW-1185">Reference proteome</keyword>
<dbReference type="InterPro" id="IPR036259">
    <property type="entry name" value="MFS_trans_sf"/>
</dbReference>
<feature type="transmembrane region" description="Helical" evidence="6">
    <location>
        <begin position="176"/>
        <end position="196"/>
    </location>
</feature>
<feature type="transmembrane region" description="Helical" evidence="6">
    <location>
        <begin position="117"/>
        <end position="138"/>
    </location>
</feature>
<organism evidence="7 8">
    <name type="scientific">Candidozyma haemuli</name>
    <dbReference type="NCBI Taxonomy" id="45357"/>
    <lineage>
        <taxon>Eukaryota</taxon>
        <taxon>Fungi</taxon>
        <taxon>Dikarya</taxon>
        <taxon>Ascomycota</taxon>
        <taxon>Saccharomycotina</taxon>
        <taxon>Pichiomycetes</taxon>
        <taxon>Metschnikowiaceae</taxon>
        <taxon>Candidozyma</taxon>
    </lineage>
</organism>
<evidence type="ECO:0000256" key="6">
    <source>
        <dbReference type="SAM" id="Phobius"/>
    </source>
</evidence>
<dbReference type="Pfam" id="PF07690">
    <property type="entry name" value="MFS_1"/>
    <property type="match status" value="1"/>
</dbReference>
<gene>
    <name evidence="7" type="ORF">CA3LBN_000722</name>
</gene>
<evidence type="ECO:0000313" key="7">
    <source>
        <dbReference type="EMBL" id="QWU86504.1"/>
    </source>
</evidence>
<feature type="transmembrane region" description="Helical" evidence="6">
    <location>
        <begin position="325"/>
        <end position="346"/>
    </location>
</feature>
<dbReference type="Proteomes" id="UP000825434">
    <property type="component" value="Chromosome 1"/>
</dbReference>
<evidence type="ECO:0000313" key="8">
    <source>
        <dbReference type="Proteomes" id="UP000825434"/>
    </source>
</evidence>
<evidence type="ECO:0000256" key="1">
    <source>
        <dbReference type="ARBA" id="ARBA00004141"/>
    </source>
</evidence>
<evidence type="ECO:0000256" key="4">
    <source>
        <dbReference type="ARBA" id="ARBA00023136"/>
    </source>
</evidence>
<protein>
    <recommendedName>
        <fullName evidence="9">Major facilitator superfamily (MFS) profile domain-containing protein</fullName>
    </recommendedName>
</protein>
<evidence type="ECO:0008006" key="9">
    <source>
        <dbReference type="Google" id="ProtNLM"/>
    </source>
</evidence>
<dbReference type="PANTHER" id="PTHR23514:SF6">
    <property type="entry name" value="MAJOR FACILITATOR SUPERFAMILY (MFS) PROFILE DOMAIN-CONTAINING PROTEIN"/>
    <property type="match status" value="1"/>
</dbReference>
<sequence>MSITRHEEAHVRAEDTLDEPSIAPSETVRDRPYDRPHIVTRESNLNVTSLGQVNNPSTVNTQATPINANKEAMTLRNPERNLWRVIAVSIWSACGGFSDAAPGALLPSMEAHYDISYAVVSLIWMSNAVGFILVACFAHKITPWFGKRWSITYGIISSVAAYSCIASGGPFPLICIGFFLGGIGLATVLAQSNVFLSKLDKQSKYLAIFHASYGAGATISPLAATSMVGRGMKWNYVYLILLSLMVINSFNANLAFKGAEDDLKPWDHDEETESLIDKTRAREEGIELQELSESGRASRAERAERSTPAKTPNDMILALKNGPTWLIALFVFCYQGSEVSIGGWIVTYLLDYRKVGTSFGYVSSGFWAGLTIGRLVLTRPLHKTLGLRKSIVILALLAIGMIVLSWVVPNSIAVGVFVGLGGVFIGPTYPLMITAVSFIVPRKIQVVSLTIMTAFGSSGGALLPFFTGLIAESQGAYVVLPIFIATYSVMLIFWLILPNVERKPDQPNDGKLKRFLHRIW</sequence>
<feature type="transmembrane region" description="Helical" evidence="6">
    <location>
        <begin position="150"/>
        <end position="170"/>
    </location>
</feature>